<organism evidence="4 5">
    <name type="scientific">Dreissena polymorpha</name>
    <name type="common">Zebra mussel</name>
    <name type="synonym">Mytilus polymorpha</name>
    <dbReference type="NCBI Taxonomy" id="45954"/>
    <lineage>
        <taxon>Eukaryota</taxon>
        <taxon>Metazoa</taxon>
        <taxon>Spiralia</taxon>
        <taxon>Lophotrochozoa</taxon>
        <taxon>Mollusca</taxon>
        <taxon>Bivalvia</taxon>
        <taxon>Autobranchia</taxon>
        <taxon>Heteroconchia</taxon>
        <taxon>Euheterodonta</taxon>
        <taxon>Imparidentia</taxon>
        <taxon>Neoheterodontei</taxon>
        <taxon>Myida</taxon>
        <taxon>Dreissenoidea</taxon>
        <taxon>Dreissenidae</taxon>
        <taxon>Dreissena</taxon>
    </lineage>
</organism>
<keyword evidence="1" id="KW-0863">Zinc-finger</keyword>
<reference evidence="4" key="1">
    <citation type="journal article" date="2019" name="bioRxiv">
        <title>The Genome of the Zebra Mussel, Dreissena polymorpha: A Resource for Invasive Species Research.</title>
        <authorList>
            <person name="McCartney M.A."/>
            <person name="Auch B."/>
            <person name="Kono T."/>
            <person name="Mallez S."/>
            <person name="Zhang Y."/>
            <person name="Obille A."/>
            <person name="Becker A."/>
            <person name="Abrahante J.E."/>
            <person name="Garbe J."/>
            <person name="Badalamenti J.P."/>
            <person name="Herman A."/>
            <person name="Mangelson H."/>
            <person name="Liachko I."/>
            <person name="Sullivan S."/>
            <person name="Sone E.D."/>
            <person name="Koren S."/>
            <person name="Silverstein K.A.T."/>
            <person name="Beckman K.B."/>
            <person name="Gohl D.M."/>
        </authorList>
    </citation>
    <scope>NUCLEOTIDE SEQUENCE</scope>
    <source>
        <strain evidence="4">Duluth1</strain>
        <tissue evidence="4">Whole animal</tissue>
    </source>
</reference>
<name>A0A9D4HLW9_DREPO</name>
<dbReference type="PROSITE" id="PS50158">
    <property type="entry name" value="ZF_CCHC"/>
    <property type="match status" value="2"/>
</dbReference>
<dbReference type="EMBL" id="JAIWYP010000013">
    <property type="protein sequence ID" value="KAH3722404.1"/>
    <property type="molecule type" value="Genomic_DNA"/>
</dbReference>
<dbReference type="InterPro" id="IPR042246">
    <property type="entry name" value="ZCCHC9"/>
</dbReference>
<evidence type="ECO:0000313" key="5">
    <source>
        <dbReference type="Proteomes" id="UP000828390"/>
    </source>
</evidence>
<gene>
    <name evidence="4" type="ORF">DPMN_065362</name>
</gene>
<evidence type="ECO:0000313" key="4">
    <source>
        <dbReference type="EMBL" id="KAH3722404.1"/>
    </source>
</evidence>
<feature type="domain" description="CCHC-type" evidence="3">
    <location>
        <begin position="91"/>
        <end position="106"/>
    </location>
</feature>
<dbReference type="InterPro" id="IPR001878">
    <property type="entry name" value="Znf_CCHC"/>
</dbReference>
<feature type="region of interest" description="Disordered" evidence="2">
    <location>
        <begin position="262"/>
        <end position="305"/>
    </location>
</feature>
<dbReference type="GO" id="GO:0008270">
    <property type="term" value="F:zinc ion binding"/>
    <property type="evidence" value="ECO:0007669"/>
    <property type="project" value="UniProtKB-KW"/>
</dbReference>
<accession>A0A9D4HLW9</accession>
<feature type="region of interest" description="Disordered" evidence="2">
    <location>
        <begin position="103"/>
        <end position="122"/>
    </location>
</feature>
<dbReference type="InterPro" id="IPR036875">
    <property type="entry name" value="Znf_CCHC_sf"/>
</dbReference>
<evidence type="ECO:0000259" key="3">
    <source>
        <dbReference type="PROSITE" id="PS50158"/>
    </source>
</evidence>
<keyword evidence="1" id="KW-0862">Zinc</keyword>
<dbReference type="GO" id="GO:0003676">
    <property type="term" value="F:nucleic acid binding"/>
    <property type="evidence" value="ECO:0007669"/>
    <property type="project" value="InterPro"/>
</dbReference>
<reference evidence="4" key="2">
    <citation type="submission" date="2020-11" db="EMBL/GenBank/DDBJ databases">
        <authorList>
            <person name="McCartney M.A."/>
            <person name="Auch B."/>
            <person name="Kono T."/>
            <person name="Mallez S."/>
            <person name="Becker A."/>
            <person name="Gohl D.M."/>
            <person name="Silverstein K.A.T."/>
            <person name="Koren S."/>
            <person name="Bechman K.B."/>
            <person name="Herman A."/>
            <person name="Abrahante J.E."/>
            <person name="Garbe J."/>
        </authorList>
    </citation>
    <scope>NUCLEOTIDE SEQUENCE</scope>
    <source>
        <strain evidence="4">Duluth1</strain>
        <tissue evidence="4">Whole animal</tissue>
    </source>
</reference>
<dbReference type="AlphaFoldDB" id="A0A9D4HLW9"/>
<dbReference type="Gene3D" id="4.10.60.10">
    <property type="entry name" value="Zinc finger, CCHC-type"/>
    <property type="match status" value="2"/>
</dbReference>
<evidence type="ECO:0000256" key="2">
    <source>
        <dbReference type="SAM" id="MobiDB-lite"/>
    </source>
</evidence>
<proteinExistence type="predicted"/>
<feature type="compositionally biased region" description="Basic and acidic residues" evidence="2">
    <location>
        <begin position="264"/>
        <end position="288"/>
    </location>
</feature>
<sequence>MRLRIQQARPVSLNDAIRHAVELEAFNRAERAKSSGHVSAVAPDGRKPTKQIDELQKMVDMLERWLSQFMGTAETPQPRDGSRPSVLERQCYTCGSKIHLKRQCPDNRRGPRDVGNTISEDPSVFDANVSLRESSSLKPFKVAGVTGFDSHDSPSAHAECFCSSSQQIKKLGMVVEKLDRRLNELVRKIGSSSPPYRHKRNEREKDRRCYLCGSQKHLKRKCPNYRRRKHGQNVTTSTKPGELQRDIDHTVGSQMVPNMGASAQEKRIRGESRIEKNIQEGGSKDNKLRKTKKPLRSQPAYETADAGTASVKYEAGIKKNTAVLLGDLKGNQSIVIPKTKTSVRSPADVQCRHLLCMRAHQHLKKRDVTLKEQCSQAFGSLR</sequence>
<feature type="domain" description="CCHC-type" evidence="3">
    <location>
        <begin position="207"/>
        <end position="224"/>
    </location>
</feature>
<keyword evidence="5" id="KW-1185">Reference proteome</keyword>
<dbReference type="SUPFAM" id="SSF57756">
    <property type="entry name" value="Retrovirus zinc finger-like domains"/>
    <property type="match status" value="2"/>
</dbReference>
<feature type="compositionally biased region" description="Basic and acidic residues" evidence="2">
    <location>
        <begin position="103"/>
        <end position="112"/>
    </location>
</feature>
<dbReference type="Proteomes" id="UP000828390">
    <property type="component" value="Unassembled WGS sequence"/>
</dbReference>
<dbReference type="GO" id="GO:0005730">
    <property type="term" value="C:nucleolus"/>
    <property type="evidence" value="ECO:0007669"/>
    <property type="project" value="TreeGrafter"/>
</dbReference>
<dbReference type="PANTHER" id="PTHR46242">
    <property type="entry name" value="ZINC FINGER CCHC DOMAIN-CONTAINING PROTEIN 9 ZCCHC9"/>
    <property type="match status" value="1"/>
</dbReference>
<dbReference type="SMART" id="SM00343">
    <property type="entry name" value="ZnF_C2HC"/>
    <property type="match status" value="2"/>
</dbReference>
<protein>
    <recommendedName>
        <fullName evidence="3">CCHC-type domain-containing protein</fullName>
    </recommendedName>
</protein>
<keyword evidence="1" id="KW-0479">Metal-binding</keyword>
<dbReference type="PANTHER" id="PTHR46242:SF1">
    <property type="entry name" value="ZINC FINGER CCHC DOMAIN-CONTAINING PROTEIN 9"/>
    <property type="match status" value="1"/>
</dbReference>
<evidence type="ECO:0000256" key="1">
    <source>
        <dbReference type="PROSITE-ProRule" id="PRU00047"/>
    </source>
</evidence>
<comment type="caution">
    <text evidence="4">The sequence shown here is derived from an EMBL/GenBank/DDBJ whole genome shotgun (WGS) entry which is preliminary data.</text>
</comment>